<dbReference type="EMBL" id="LGTC01000001">
    <property type="protein sequence ID" value="KNY28039.1"/>
    <property type="molecule type" value="Genomic_DNA"/>
</dbReference>
<evidence type="ECO:0000313" key="4">
    <source>
        <dbReference type="Proteomes" id="UP000036923"/>
    </source>
</evidence>
<dbReference type="Proteomes" id="UP000036923">
    <property type="component" value="Unassembled WGS sequence"/>
</dbReference>
<dbReference type="GO" id="GO:0016297">
    <property type="term" value="F:fatty acyl-[ACP] hydrolase activity"/>
    <property type="evidence" value="ECO:0007669"/>
    <property type="project" value="UniProtKB-EC"/>
</dbReference>
<dbReference type="EC" id="3.1.2.14" evidence="3"/>
<dbReference type="Pfam" id="PF00975">
    <property type="entry name" value="Thioesterase"/>
    <property type="match status" value="1"/>
</dbReference>
<dbReference type="GO" id="GO:0008610">
    <property type="term" value="P:lipid biosynthetic process"/>
    <property type="evidence" value="ECO:0007669"/>
    <property type="project" value="TreeGrafter"/>
</dbReference>
<sequence>MKRMKLFFLPYAGGSASVFLSWKRSLDQAIDIRPVELAGRGKRICEPLYESMEEAVSDVFSIISKEIDEEEYAIYGHSMGTILAYEVTRKIKATKMKEPEHIFFSGRNSPDTENIFKDMHTLNDNDFIKLISNYGGPNMELFENEEFKTMFLPILRGDFNIVEMYKFQKDHFKLGCNITILNGREDELISFEHMKKWERVTNGSCRFYEFDDGHFFINKYRIEICKIINDTLV</sequence>
<organism evidence="3 4">
    <name type="scientific">Pseudobacteroides cellulosolvens ATCC 35603 = DSM 2933</name>
    <dbReference type="NCBI Taxonomy" id="398512"/>
    <lineage>
        <taxon>Bacteria</taxon>
        <taxon>Bacillati</taxon>
        <taxon>Bacillota</taxon>
        <taxon>Clostridia</taxon>
        <taxon>Eubacteriales</taxon>
        <taxon>Oscillospiraceae</taxon>
        <taxon>Pseudobacteroides</taxon>
    </lineage>
</organism>
<accession>A0A0L6JQH4</accession>
<gene>
    <name evidence="3" type="ORF">Bccel_3310</name>
</gene>
<evidence type="ECO:0000259" key="2">
    <source>
        <dbReference type="Pfam" id="PF00975"/>
    </source>
</evidence>
<comment type="similarity">
    <text evidence="1">Belongs to the thioesterase family.</text>
</comment>
<comment type="caution">
    <text evidence="3">The sequence shown here is derived from an EMBL/GenBank/DDBJ whole genome shotgun (WGS) entry which is preliminary data.</text>
</comment>
<name>A0A0L6JQH4_9FIRM</name>
<reference evidence="4" key="1">
    <citation type="submission" date="2015-07" db="EMBL/GenBank/DDBJ databases">
        <title>Near-Complete Genome Sequence of the Cellulolytic Bacterium Bacteroides (Pseudobacteroides) cellulosolvens ATCC 35603.</title>
        <authorList>
            <person name="Dassa B."/>
            <person name="Utturkar S.M."/>
            <person name="Klingeman D.M."/>
            <person name="Hurt R.A."/>
            <person name="Keller M."/>
            <person name="Xu J."/>
            <person name="Reddy Y.H.K."/>
            <person name="Borovok I."/>
            <person name="Grinberg I.R."/>
            <person name="Lamed R."/>
            <person name="Zhivin O."/>
            <person name="Bayer E.A."/>
            <person name="Brown S.D."/>
        </authorList>
    </citation>
    <scope>NUCLEOTIDE SEQUENCE [LARGE SCALE GENOMIC DNA]</scope>
    <source>
        <strain evidence="4">DSM 2933</strain>
    </source>
</reference>
<dbReference type="SUPFAM" id="SSF53474">
    <property type="entry name" value="alpha/beta-Hydrolases"/>
    <property type="match status" value="1"/>
</dbReference>
<dbReference type="PANTHER" id="PTHR11487">
    <property type="entry name" value="THIOESTERASE"/>
    <property type="match status" value="1"/>
</dbReference>
<evidence type="ECO:0000256" key="1">
    <source>
        <dbReference type="ARBA" id="ARBA00007169"/>
    </source>
</evidence>
<dbReference type="PANTHER" id="PTHR11487:SF0">
    <property type="entry name" value="S-ACYL FATTY ACID SYNTHASE THIOESTERASE, MEDIUM CHAIN"/>
    <property type="match status" value="1"/>
</dbReference>
<keyword evidence="4" id="KW-1185">Reference proteome</keyword>
<dbReference type="InterPro" id="IPR012223">
    <property type="entry name" value="TEII"/>
</dbReference>
<dbReference type="InterPro" id="IPR001031">
    <property type="entry name" value="Thioesterase"/>
</dbReference>
<dbReference type="Gene3D" id="3.40.50.1820">
    <property type="entry name" value="alpha/beta hydrolase"/>
    <property type="match status" value="1"/>
</dbReference>
<protein>
    <submittedName>
        <fullName evidence="3">Oleoyl-(Acyl-carrier-protein) hydrolase</fullName>
        <ecNumber evidence="3">3.1.2.14</ecNumber>
    </submittedName>
</protein>
<feature type="domain" description="Thioesterase" evidence="2">
    <location>
        <begin position="5"/>
        <end position="230"/>
    </location>
</feature>
<keyword evidence="3" id="KW-0378">Hydrolase</keyword>
<proteinExistence type="inferred from homology"/>
<dbReference type="AlphaFoldDB" id="A0A0L6JQH4"/>
<dbReference type="STRING" id="398512.Bccel_3310"/>
<evidence type="ECO:0000313" key="3">
    <source>
        <dbReference type="EMBL" id="KNY28039.1"/>
    </source>
</evidence>
<dbReference type="InterPro" id="IPR029058">
    <property type="entry name" value="AB_hydrolase_fold"/>
</dbReference>
<dbReference type="OrthoDB" id="2213423at2"/>
<dbReference type="eggNOG" id="COG3208">
    <property type="taxonomic scope" value="Bacteria"/>
</dbReference>